<evidence type="ECO:0000256" key="1">
    <source>
        <dbReference type="SAM" id="MobiDB-lite"/>
    </source>
</evidence>
<dbReference type="AlphaFoldDB" id="A0A7J6U2U6"/>
<dbReference type="EMBL" id="JABANM010002912">
    <property type="protein sequence ID" value="KAF4751788.1"/>
    <property type="molecule type" value="Genomic_DNA"/>
</dbReference>
<organism evidence="2 3">
    <name type="scientific">Perkinsus olseni</name>
    <name type="common">Perkinsus atlanticus</name>
    <dbReference type="NCBI Taxonomy" id="32597"/>
    <lineage>
        <taxon>Eukaryota</taxon>
        <taxon>Sar</taxon>
        <taxon>Alveolata</taxon>
        <taxon>Perkinsozoa</taxon>
        <taxon>Perkinsea</taxon>
        <taxon>Perkinsida</taxon>
        <taxon>Perkinsidae</taxon>
        <taxon>Perkinsus</taxon>
    </lineage>
</organism>
<feature type="non-terminal residue" evidence="2">
    <location>
        <position position="1"/>
    </location>
</feature>
<proteinExistence type="predicted"/>
<dbReference type="Proteomes" id="UP000574390">
    <property type="component" value="Unassembled WGS sequence"/>
</dbReference>
<comment type="caution">
    <text evidence="2">The sequence shown here is derived from an EMBL/GenBank/DDBJ whole genome shotgun (WGS) entry which is preliminary data.</text>
</comment>
<accession>A0A7J6U2U6</accession>
<sequence length="112" mass="11441">DELQLFLSRIAAGSEIGDEAVYAEAICVYITNTLLPHLASLATVPPLVELDESTPRSTAHHDVGARGNAAGKPTEAEEECGFISSCPSAVDKAAALDATTGTAFVLLGVAAS</sequence>
<feature type="non-terminal residue" evidence="2">
    <location>
        <position position="112"/>
    </location>
</feature>
<name>A0A7J6U2U6_PEROL</name>
<evidence type="ECO:0000313" key="3">
    <source>
        <dbReference type="Proteomes" id="UP000574390"/>
    </source>
</evidence>
<protein>
    <submittedName>
        <fullName evidence="2">Uncharacterized protein</fullName>
    </submittedName>
</protein>
<feature type="region of interest" description="Disordered" evidence="1">
    <location>
        <begin position="52"/>
        <end position="74"/>
    </location>
</feature>
<reference evidence="2 3" key="1">
    <citation type="submission" date="2020-04" db="EMBL/GenBank/DDBJ databases">
        <title>Perkinsus olseni comparative genomics.</title>
        <authorList>
            <person name="Bogema D.R."/>
        </authorList>
    </citation>
    <scope>NUCLEOTIDE SEQUENCE [LARGE SCALE GENOMIC DNA]</scope>
    <source>
        <strain evidence="2">ATCC PRA-205</strain>
    </source>
</reference>
<gene>
    <name evidence="2" type="ORF">FOZ62_022245</name>
</gene>
<evidence type="ECO:0000313" key="2">
    <source>
        <dbReference type="EMBL" id="KAF4751788.1"/>
    </source>
</evidence>